<keyword evidence="2" id="KW-0238">DNA-binding</keyword>
<evidence type="ECO:0000256" key="3">
    <source>
        <dbReference type="ARBA" id="ARBA00037276"/>
    </source>
</evidence>
<dbReference type="InterPro" id="IPR025948">
    <property type="entry name" value="HTH-like_dom"/>
</dbReference>
<dbReference type="GO" id="GO:0004803">
    <property type="term" value="F:transposase activity"/>
    <property type="evidence" value="ECO:0007669"/>
    <property type="project" value="InterPro"/>
</dbReference>
<name>A0A2T3J2H8_9GAMM</name>
<protein>
    <submittedName>
        <fullName evidence="6">IS3 family transposase</fullName>
    </submittedName>
</protein>
<dbReference type="SUPFAM" id="SSF46689">
    <property type="entry name" value="Homeodomain-like"/>
    <property type="match status" value="1"/>
</dbReference>
<dbReference type="InterPro" id="IPR001584">
    <property type="entry name" value="Integrase_cat-core"/>
</dbReference>
<feature type="domain" description="Integrase catalytic" evidence="5">
    <location>
        <begin position="219"/>
        <end position="382"/>
    </location>
</feature>
<dbReference type="RefSeq" id="WP_107346846.1">
    <property type="nucleotide sequence ID" value="NZ_PYMH01000001.1"/>
</dbReference>
<dbReference type="PROSITE" id="PS50994">
    <property type="entry name" value="INTEGRASE"/>
    <property type="match status" value="1"/>
</dbReference>
<reference evidence="6 7" key="1">
    <citation type="submission" date="2018-03" db="EMBL/GenBank/DDBJ databases">
        <title>Whole genome sequencing of Histamine producing bacteria.</title>
        <authorList>
            <person name="Butler K."/>
        </authorList>
    </citation>
    <scope>NUCLEOTIDE SEQUENCE [LARGE SCALE GENOMIC DNA]</scope>
    <source>
        <strain evidence="6 7">JCM 13586</strain>
    </source>
</reference>
<dbReference type="Gene3D" id="3.30.420.10">
    <property type="entry name" value="Ribonuclease H-like superfamily/Ribonuclease H"/>
    <property type="match status" value="1"/>
</dbReference>
<dbReference type="InterPro" id="IPR050900">
    <property type="entry name" value="Transposase_IS3/IS150/IS904"/>
</dbReference>
<evidence type="ECO:0000256" key="4">
    <source>
        <dbReference type="ARBA" id="ARBA00043964"/>
    </source>
</evidence>
<dbReference type="SUPFAM" id="SSF53098">
    <property type="entry name" value="Ribonuclease H-like"/>
    <property type="match status" value="1"/>
</dbReference>
<dbReference type="Proteomes" id="UP000241222">
    <property type="component" value="Unassembled WGS sequence"/>
</dbReference>
<evidence type="ECO:0000313" key="7">
    <source>
        <dbReference type="Proteomes" id="UP000241222"/>
    </source>
</evidence>
<dbReference type="InterPro" id="IPR002514">
    <property type="entry name" value="Transposase_8"/>
</dbReference>
<evidence type="ECO:0000259" key="5">
    <source>
        <dbReference type="PROSITE" id="PS50994"/>
    </source>
</evidence>
<dbReference type="Pfam" id="PF01527">
    <property type="entry name" value="HTH_Tnp_1"/>
    <property type="match status" value="1"/>
</dbReference>
<dbReference type="InterPro" id="IPR009057">
    <property type="entry name" value="Homeodomain-like_sf"/>
</dbReference>
<proteinExistence type="inferred from homology"/>
<dbReference type="PANTHER" id="PTHR46889:SF6">
    <property type="entry name" value="TRANSPOSASE INSF FOR INSERTION SEQUENCE IS3B"/>
    <property type="match status" value="1"/>
</dbReference>
<dbReference type="PANTHER" id="PTHR46889">
    <property type="entry name" value="TRANSPOSASE INSF FOR INSERTION SEQUENCE IS3B-RELATED"/>
    <property type="match status" value="1"/>
</dbReference>
<dbReference type="Pfam" id="PF00665">
    <property type="entry name" value="rve"/>
    <property type="match status" value="1"/>
</dbReference>
<keyword evidence="7" id="KW-1185">Reference proteome</keyword>
<dbReference type="InterPro" id="IPR036397">
    <property type="entry name" value="RNaseH_sf"/>
</dbReference>
<dbReference type="AlphaFoldDB" id="A0A2T3J2H8"/>
<dbReference type="InterPro" id="IPR048020">
    <property type="entry name" value="Transpos_IS3"/>
</dbReference>
<sequence>MTNKKKRTMHTPEFKAEALKLAETVGVTTAAKQLSLHESQLYNWRKAVRQTSSVSDREKELAAENAKLKRLLAEQAEELDIVKKGRHLLRQESKVERYEFILEHLLYFSVTRLTAVLQVSRSGFYYWLKHRHNTPPRMVVQQELDSKVHDAFNESKERDGSRRIQKELAENGDTHNIKTIAASMKRQNLVPKAARKFKSTTDSKHTMPVAPNLLAQDFSADAPNQKWAGDITYLATSEGWLYLAVIIDLYSRQVIGWSMDTRMTASLVCDALSMALFRRGFPENVIVHSDRGSQYCSQDYRDIITSCQLRQSMSRKGNCWDNACVESFFHSLKVEAIQYEPIMTRDVMRRTVFEYIEVDYNRTRRHSALGYLSPANFELKHIA</sequence>
<dbReference type="Pfam" id="PF13333">
    <property type="entry name" value="rve_2"/>
    <property type="match status" value="1"/>
</dbReference>
<dbReference type="GO" id="GO:0003677">
    <property type="term" value="F:DNA binding"/>
    <property type="evidence" value="ECO:0007669"/>
    <property type="project" value="UniProtKB-KW"/>
</dbReference>
<dbReference type="NCBIfam" id="NF033516">
    <property type="entry name" value="transpos_IS3"/>
    <property type="match status" value="1"/>
</dbReference>
<comment type="similarity">
    <text evidence="1">Belongs to the transposase 8 family.</text>
</comment>
<comment type="similarity">
    <text evidence="4">Belongs to the transposase IS3/IS150/IS904 family.</text>
</comment>
<comment type="function">
    <text evidence="3">Involved in the transposition of the insertion sequence IS3.</text>
</comment>
<dbReference type="EMBL" id="PYMH01000001">
    <property type="protein sequence ID" value="PSU35490.1"/>
    <property type="molecule type" value="Genomic_DNA"/>
</dbReference>
<organism evidence="6 7">
    <name type="scientific">Photobacterium lutimaris</name>
    <dbReference type="NCBI Taxonomy" id="388278"/>
    <lineage>
        <taxon>Bacteria</taxon>
        <taxon>Pseudomonadati</taxon>
        <taxon>Pseudomonadota</taxon>
        <taxon>Gammaproteobacteria</taxon>
        <taxon>Vibrionales</taxon>
        <taxon>Vibrionaceae</taxon>
        <taxon>Photobacterium</taxon>
    </lineage>
</organism>
<accession>A0A2T3J2H8</accession>
<evidence type="ECO:0000256" key="1">
    <source>
        <dbReference type="ARBA" id="ARBA00009964"/>
    </source>
</evidence>
<comment type="caution">
    <text evidence="6">The sequence shown here is derived from an EMBL/GenBank/DDBJ whole genome shotgun (WGS) entry which is preliminary data.</text>
</comment>
<evidence type="ECO:0000256" key="2">
    <source>
        <dbReference type="ARBA" id="ARBA00023125"/>
    </source>
</evidence>
<gene>
    <name evidence="6" type="ORF">C9I99_00255</name>
</gene>
<dbReference type="GO" id="GO:0015074">
    <property type="term" value="P:DNA integration"/>
    <property type="evidence" value="ECO:0007669"/>
    <property type="project" value="InterPro"/>
</dbReference>
<dbReference type="Pfam" id="PF13276">
    <property type="entry name" value="HTH_21"/>
    <property type="match status" value="1"/>
</dbReference>
<dbReference type="InterPro" id="IPR012337">
    <property type="entry name" value="RNaseH-like_sf"/>
</dbReference>
<evidence type="ECO:0000313" key="6">
    <source>
        <dbReference type="EMBL" id="PSU35490.1"/>
    </source>
</evidence>
<dbReference type="OrthoDB" id="9810995at2"/>
<dbReference type="GO" id="GO:0006313">
    <property type="term" value="P:DNA transposition"/>
    <property type="evidence" value="ECO:0007669"/>
    <property type="project" value="InterPro"/>
</dbReference>